<sequence length="323" mass="34763">MPTDTPEPPLVWAESPLQLVGAAEWAWAHRRSVPVAIRSTPQMVQTLLELRRRGAMFAELSEWLGIPWRRLAANRRWLIGDGFSGQFRMAASVLRPREMTFLDDGAHAIPFADALTGRAPYRRPGVAEHGLSTRVAPLALDHIGRTAREGGVALYTAFDLGASRVAALADRGVSVGAHAFEWTRAHARDTDLRGRVVLGSALPTDGRMLRADYLAWVARAASDGEVTYLPHRRESLEQLRAVAELRGVTVRRTDLPAELVLAGTADLDIVTLSPSTQVTLPLVLAGTGSTLRRLPEASGSVTLRAFGATPGPVAGLSGNRVGA</sequence>
<proteinExistence type="predicted"/>
<dbReference type="Proteomes" id="UP000680132">
    <property type="component" value="Unassembled WGS sequence"/>
</dbReference>
<name>A0A939QNQ4_9MICO</name>
<evidence type="ECO:0000313" key="2">
    <source>
        <dbReference type="Proteomes" id="UP000680132"/>
    </source>
</evidence>
<comment type="caution">
    <text evidence="1">The sequence shown here is derived from an EMBL/GenBank/DDBJ whole genome shotgun (WGS) entry which is preliminary data.</text>
</comment>
<dbReference type="RefSeq" id="WP_208503696.1">
    <property type="nucleotide sequence ID" value="NZ_JAGFOA010000004.1"/>
</dbReference>
<evidence type="ECO:0000313" key="1">
    <source>
        <dbReference type="EMBL" id="MBO3664015.1"/>
    </source>
</evidence>
<organism evidence="1 2">
    <name type="scientific">Microbacterium stercoris</name>
    <dbReference type="NCBI Taxonomy" id="2820289"/>
    <lineage>
        <taxon>Bacteria</taxon>
        <taxon>Bacillati</taxon>
        <taxon>Actinomycetota</taxon>
        <taxon>Actinomycetes</taxon>
        <taxon>Micrococcales</taxon>
        <taxon>Microbacteriaceae</taxon>
        <taxon>Microbacterium</taxon>
    </lineage>
</organism>
<dbReference type="AlphaFoldDB" id="A0A939QNQ4"/>
<keyword evidence="2" id="KW-1185">Reference proteome</keyword>
<gene>
    <name evidence="1" type="ORF">J5V96_10880</name>
</gene>
<accession>A0A939QNQ4</accession>
<protein>
    <submittedName>
        <fullName evidence="1">Uncharacterized protein</fullName>
    </submittedName>
</protein>
<reference evidence="1" key="1">
    <citation type="submission" date="2021-03" db="EMBL/GenBank/DDBJ databases">
        <title>Microbacterium sp. nov., a novel actinobacterium isolated from cow dung.</title>
        <authorList>
            <person name="Zhang L."/>
        </authorList>
    </citation>
    <scope>NUCLEOTIDE SEQUENCE</scope>
    <source>
        <strain evidence="1">NEAU-LLB</strain>
    </source>
</reference>
<dbReference type="EMBL" id="JAGFOA010000004">
    <property type="protein sequence ID" value="MBO3664015.1"/>
    <property type="molecule type" value="Genomic_DNA"/>
</dbReference>